<evidence type="ECO:0000259" key="1">
    <source>
        <dbReference type="Pfam" id="PF16313"/>
    </source>
</evidence>
<dbReference type="PANTHER" id="PTHR38478">
    <property type="entry name" value="PEPTIDASE M1A AND M12B"/>
    <property type="match status" value="1"/>
</dbReference>
<dbReference type="RefSeq" id="WP_114092606.1">
    <property type="nucleotide sequence ID" value="NZ_CP118577.1"/>
</dbReference>
<feature type="domain" description="EcxA zinc-binding" evidence="1">
    <location>
        <begin position="641"/>
        <end position="759"/>
    </location>
</feature>
<accession>A0A8B3DJZ9</accession>
<dbReference type="InterPro" id="IPR032534">
    <property type="entry name" value="EcxA_zinc-bd"/>
</dbReference>
<dbReference type="PROSITE" id="PS51257">
    <property type="entry name" value="PROKAR_LIPOPROTEIN"/>
    <property type="match status" value="1"/>
</dbReference>
<dbReference type="InterPro" id="IPR024079">
    <property type="entry name" value="MetalloPept_cat_dom_sf"/>
</dbReference>
<dbReference type="Pfam" id="PF16313">
    <property type="entry name" value="DUF4953"/>
    <property type="match status" value="1"/>
</dbReference>
<sequence length="1294" mass="146260">MKKTLYCTGAMVVAAGLVGCGPKDEPYKVVERSPYELSTSDIDNLSSETFLYRRMMGETPRYLTTVGGKIGMGGVDDIKLVKLIKTENGLQVAQIDGDVIGEGHEGRFNTDNNLIPILTIGGDYVDYKCQEDSYDKCTNKEEVDDSDALTWDKKRYFVPDFSKISIAEQTFNNLFDRSCSVSVDSKVLATDESQKWKGYLLDLKNGVINFEIKSTYTVPSINCIPRYSSDWDVDKLSFTTTQYFSIVARDKIVSPNYKAIPYQEGDTDLYGYFTHSKTYRSNENLSNADGTKRTYLRRFNPDKDSLTYYLSNSFWDEKNAIFLAAAKEAETIINVQNRMYETGLPEIKFEQAHDKRYGDLRYNYLRLFDQPLDNGLLGVANLSSDPSTGEIVSGGFNQFSGNFLSNAYHQYNVIVNDYNFGRMNADKVKEILGIDQYPLNGKAQELPEVTSFTTNSIPAAIPKDDSESSSKTVAQTASYLKYLDEAKTRPTQEKLVENAQSKTQLETWDDGFPLLQEILRNKQKPVTQASLTALSDSVAQPLVNPTPDERAKRNHDSIKLYREKLRYLSENNMLVADAASLGGGMRSLPRGVKGFTIDWKNPELWVNGVVGSRLKKINQLSKPLRSSMVLKTAGVGFVGTIIHEFGHSIGLRHNFKGSLDQEHFFSQEDIAKQKAKLSDAGYPNASLSTDSTSTMEYGVDMMGMGFGPYDLAAIRFGYKREVQDNRATLSDWNNPKYWHSLKAFDEARRAEWAKDEDNGATRLGSVKLLDEKIGSEVADLNPQDSSNGWSNFIGMKYCTDGNVSLNSDCNRFDVGFDIDQISQYYIERYLNRYESRNLRNERRDFYTVDYHSYIPARINEFDRMHEVIEDTAGFENRLSLNENSFDKWCSDTPTRWYCTRVNAKDRVTKFFLQVLTQPNARVLVNFKDNESGKLLLTTPWDYSLDSIERIYDNGVDDGSFDKTRLTKDEQLKMGQVITQYADAPKWFDEIAYQLLLSDRYEEQLRASATPVIKVVGRRLNSAKAKISDPQHPYSNERDVLGIWPDRLIAMQQLVTRHTSRYSDTLTYAALVDYGPINRIFKGVLCRMATGGVDSAISDLVNTESVCNQLAIQQLAKSDVPIPSGYDYKTMQMSDGSPWNGINSIDDIYPYYEDTSKQYIEGLSPALTRSVEPFGFDENAGVTKGETNLFGALMNQIALYSTDSDSRGQEKARLIREFVGVHPSTDNVNGLTTTIKGRDYIITDENILAFSLASEITKINTRLADKTDTSSEKYKALLRDRLQHTKFVLGQLPVL</sequence>
<dbReference type="SUPFAM" id="SSF55486">
    <property type="entry name" value="Metalloproteases ('zincins'), catalytic domain"/>
    <property type="match status" value="1"/>
</dbReference>
<gene>
    <name evidence="2" type="ORF">DS957_018425</name>
</gene>
<name>A0A8B3DJZ9_VIBHA</name>
<dbReference type="GO" id="GO:0008237">
    <property type="term" value="F:metallopeptidase activity"/>
    <property type="evidence" value="ECO:0007669"/>
    <property type="project" value="InterPro"/>
</dbReference>
<dbReference type="Proteomes" id="UP000253437">
    <property type="component" value="Unassembled WGS sequence"/>
</dbReference>
<dbReference type="PANTHER" id="PTHR38478:SF1">
    <property type="entry name" value="ZINC DEPENDENT METALLOPROTEASE DOMAIN LIPOPROTEIN"/>
    <property type="match status" value="1"/>
</dbReference>
<proteinExistence type="predicted"/>
<dbReference type="EMBL" id="QOUW02000084">
    <property type="protein sequence ID" value="RIW09408.1"/>
    <property type="molecule type" value="Genomic_DNA"/>
</dbReference>
<comment type="caution">
    <text evidence="2">The sequence shown here is derived from an EMBL/GenBank/DDBJ whole genome shotgun (WGS) entry which is preliminary data.</text>
</comment>
<evidence type="ECO:0000313" key="2">
    <source>
        <dbReference type="EMBL" id="RIW09408.1"/>
    </source>
</evidence>
<protein>
    <recommendedName>
        <fullName evidence="1">EcxA zinc-binding domain-containing protein</fullName>
    </recommendedName>
</protein>
<evidence type="ECO:0000313" key="3">
    <source>
        <dbReference type="Proteomes" id="UP000253437"/>
    </source>
</evidence>
<dbReference type="Gene3D" id="3.40.390.10">
    <property type="entry name" value="Collagenase (Catalytic Domain)"/>
    <property type="match status" value="1"/>
</dbReference>
<reference evidence="2 3" key="1">
    <citation type="submission" date="2018-08" db="EMBL/GenBank/DDBJ databases">
        <title>Vibrio harveyi strains pathogenic to white snook Centropomus viridis Lockington (1877) and potential probiotic bacteria.</title>
        <authorList>
            <person name="Soto-Rodriguez S."/>
            <person name="Gomez-Gil B."/>
            <person name="Lozano-Olvera R."/>
        </authorList>
    </citation>
    <scope>NUCLEOTIDE SEQUENCE [LARGE SCALE GENOMIC DNA]</scope>
    <source>
        <strain evidence="2 3">CAIM 1508</strain>
    </source>
</reference>
<organism evidence="2 3">
    <name type="scientific">Vibrio harveyi</name>
    <name type="common">Beneckea harveyi</name>
    <dbReference type="NCBI Taxonomy" id="669"/>
    <lineage>
        <taxon>Bacteria</taxon>
        <taxon>Pseudomonadati</taxon>
        <taxon>Pseudomonadota</taxon>
        <taxon>Gammaproteobacteria</taxon>
        <taxon>Vibrionales</taxon>
        <taxon>Vibrionaceae</taxon>
        <taxon>Vibrio</taxon>
    </lineage>
</organism>